<keyword evidence="2" id="KW-1185">Reference proteome</keyword>
<protein>
    <submittedName>
        <fullName evidence="1">Uncharacterized protein</fullName>
    </submittedName>
</protein>
<gene>
    <name evidence="1" type="ORF">BO79DRAFT_134724</name>
</gene>
<evidence type="ECO:0000313" key="2">
    <source>
        <dbReference type="Proteomes" id="UP000249748"/>
    </source>
</evidence>
<dbReference type="Proteomes" id="UP000249748">
    <property type="component" value="Unassembled WGS sequence"/>
</dbReference>
<evidence type="ECO:0000313" key="1">
    <source>
        <dbReference type="EMBL" id="RAK94276.1"/>
    </source>
</evidence>
<sequence>MKPSAPEHACNECRIRKVRCDRKSPLCSSCRKSGLVCQYTKGKRIDHTKKLVDDIQSLATRLQRFEEALVRFSSSVQASTSPLNNLSTTCYSPNTRRLSVWGSCSNSSTSDESQAGQSVAEPLGSDGYGQPSSIYAEAQAAGDQFALSLPPLNNSGSSFEASYTSGSFLQAQIARLSALFQGLDTNKPPLLDFPQYNDQPSRLPPRAFLETFIDTYFTELNPLLPIYDRQSVLTAMRTQYETMDVPDPAWIVSLNSILLQTLEGKSTAAKKTGMIPLEAGLITHLLQNIRRCFNNLQRLLEPRMANVQALLDLALFALKYYHFTLFETVFTQACELAKSMGLHRSMGNAAKQCAEGRNLFWSLFLIDKQTSLISGTLCLLPFYDVGIPLPTSSGILLSDQFGARISLARIQERISRSLYASMPRSSWKCLRWRAYKLVRRLNDWTTQHSHILYPPASTTTTAQQAIELRYALCVCHVLVQRCIPASESRQARLEHARTGLQLLQELCESYHPGDSISGFTMFESILLRYPIVPFLEVYIQLLNLEDNDSPAVVTSDFNALVFFAKRAECLATNAREGSHADTIRSISQLCSQIVTSILQQNRRLQAQTTTPHGSESSCEQKPSTPNSYCVDYGGTSIWDNDFGMMMDGHGSYHRYDDVWC</sequence>
<proteinExistence type="predicted"/>
<accession>A0ACD1IUE6</accession>
<organism evidence="1 2">
    <name type="scientific">Aspergillus costaricaensis CBS 115574</name>
    <dbReference type="NCBI Taxonomy" id="1448317"/>
    <lineage>
        <taxon>Eukaryota</taxon>
        <taxon>Fungi</taxon>
        <taxon>Dikarya</taxon>
        <taxon>Ascomycota</taxon>
        <taxon>Pezizomycotina</taxon>
        <taxon>Eurotiomycetes</taxon>
        <taxon>Eurotiomycetidae</taxon>
        <taxon>Eurotiales</taxon>
        <taxon>Aspergillaceae</taxon>
        <taxon>Aspergillus</taxon>
        <taxon>Aspergillus subgen. Circumdati</taxon>
    </lineage>
</organism>
<reference evidence="1" key="1">
    <citation type="submission" date="2018-02" db="EMBL/GenBank/DDBJ databases">
        <title>The genomes of Aspergillus section Nigri reveals drivers in fungal speciation.</title>
        <authorList>
            <consortium name="DOE Joint Genome Institute"/>
            <person name="Vesth T.C."/>
            <person name="Nybo J."/>
            <person name="Theobald S."/>
            <person name="Brandl J."/>
            <person name="Frisvad J.C."/>
            <person name="Nielsen K.F."/>
            <person name="Lyhne E.K."/>
            <person name="Kogle M.E."/>
            <person name="Kuo A."/>
            <person name="Riley R."/>
            <person name="Clum A."/>
            <person name="Nolan M."/>
            <person name="Lipzen A."/>
            <person name="Salamov A."/>
            <person name="Henrissat B."/>
            <person name="Wiebenga A."/>
            <person name="De vries R.P."/>
            <person name="Grigoriev I.V."/>
            <person name="Mortensen U.H."/>
            <person name="Andersen M.R."/>
            <person name="Baker S.E."/>
        </authorList>
    </citation>
    <scope>NUCLEOTIDE SEQUENCE</scope>
    <source>
        <strain evidence="1">CBS 115574</strain>
    </source>
</reference>
<dbReference type="EMBL" id="KZ824535">
    <property type="protein sequence ID" value="RAK94276.1"/>
    <property type="molecule type" value="Genomic_DNA"/>
</dbReference>
<name>A0ACD1IUE6_9EURO</name>